<dbReference type="InterPro" id="IPR043147">
    <property type="entry name" value="Penicillin_amidase_A-knob"/>
</dbReference>
<comment type="similarity">
    <text evidence="1">Belongs to the peptidase S45 family.</text>
</comment>
<organism evidence="5 6">
    <name type="scientific">Plastorhodobacter daqingensis</name>
    <dbReference type="NCBI Taxonomy" id="1387281"/>
    <lineage>
        <taxon>Bacteria</taxon>
        <taxon>Pseudomonadati</taxon>
        <taxon>Pseudomonadota</taxon>
        <taxon>Alphaproteobacteria</taxon>
        <taxon>Rhodobacterales</taxon>
        <taxon>Paracoccaceae</taxon>
        <taxon>Plastorhodobacter</taxon>
    </lineage>
</organism>
<dbReference type="InterPro" id="IPR029055">
    <property type="entry name" value="Ntn_hydrolases_N"/>
</dbReference>
<comment type="caution">
    <text evidence="5">The sequence shown here is derived from an EMBL/GenBank/DDBJ whole genome shotgun (WGS) entry which is preliminary data.</text>
</comment>
<dbReference type="InterPro" id="IPR043146">
    <property type="entry name" value="Penicillin_amidase_N_B-knob"/>
</dbReference>
<keyword evidence="2" id="KW-0378">Hydrolase</keyword>
<dbReference type="InterPro" id="IPR002692">
    <property type="entry name" value="S45"/>
</dbReference>
<dbReference type="InterPro" id="IPR014395">
    <property type="entry name" value="Pen/GL7ACA/AHL_acylase"/>
</dbReference>
<dbReference type="PANTHER" id="PTHR34218:SF4">
    <property type="entry name" value="ACYL-HOMOSERINE LACTONE ACYLASE QUIP"/>
    <property type="match status" value="1"/>
</dbReference>
<dbReference type="EMBL" id="JBHTFQ010000006">
    <property type="protein sequence ID" value="MFC7705141.1"/>
    <property type="molecule type" value="Genomic_DNA"/>
</dbReference>
<keyword evidence="4" id="KW-1133">Transmembrane helix</keyword>
<keyword evidence="4" id="KW-0472">Membrane</keyword>
<evidence type="ECO:0000256" key="2">
    <source>
        <dbReference type="ARBA" id="ARBA00022801"/>
    </source>
</evidence>
<evidence type="ECO:0000256" key="4">
    <source>
        <dbReference type="SAM" id="Phobius"/>
    </source>
</evidence>
<name>A0ABW2UKB5_9RHOB</name>
<sequence>MVIAFRWLLRLFLALVAVAALIVLGLYYFATRSIPDYSATHRVGGISAEVEIVRNNSNVPHIFGATDDDVFFALGFAHAQDRLWQMNMLRRTAQGRLSEIFGPRTLRTDELMRRLDLYGLAASSVAAQDDATRSALEAYARGVNAWIAEVNEQARGRGAPEFFLFSNEIAFWQPADSLALLKLLGVQLSGHLAQEVTRARLSLVLPEDRLRDLLPDDPMAPIAALPDFAQLFPEVAPSHAALAFDQEPLSPFPAPGLAGASNAWAASSARSASGGTLLANDPHLGFSAPSVWYLARLELQSGGVIGATIPGIPAVLAGRSERLGWAVTSSYLDDQDVFIERLNPDNPEEYLTPDGWAPFETRRSILRVKDEASRTLTLRWTQNGPILPGHHYDLASITPPGHLTSVSWTLLDPSDTSMTATLRLMRAQSLDEALASAPLFIAPSQNLTLVDQNRIAMQMVGAMPARHPQHQTQGRMPSPGWIQTNRWQGLLPHSSNPAFIDPETGILGNTNNKIIDRPFPEHVSHRWGDTQRIQRWLRLMRMRDVHTRDSFIEAQLDTVSTTARTLLPLIGADLWFTGEAAPENTPERRRQRALILLAEWNGEMNEHLPEPLIYAAWMRALQDRLIRDDLGPLADQFRRIEPVFIERVYRDTDGAAVWCDIIQSSPVETCTDIARMALDDALVWLGERFGPTIESWRWGDAHQATHDHPVLGDLRVLRHFVNIRQSTSGDDHTLMRGATSGRDPDPFHNVHGAGYRGVYDFADPDSSVFIISTGQSGHPLSRHYDDLGDLWRRGEYIPMSLDPDLARAAAVGITRLVPEG</sequence>
<dbReference type="SUPFAM" id="SSF56235">
    <property type="entry name" value="N-terminal nucleophile aminohydrolases (Ntn hydrolases)"/>
    <property type="match status" value="1"/>
</dbReference>
<dbReference type="Gene3D" id="1.10.439.10">
    <property type="entry name" value="Penicillin Amidohydrolase, domain 1"/>
    <property type="match status" value="1"/>
</dbReference>
<keyword evidence="3" id="KW-0865">Zymogen</keyword>
<dbReference type="Gene3D" id="2.30.120.10">
    <property type="match status" value="1"/>
</dbReference>
<dbReference type="PIRSF" id="PIRSF001227">
    <property type="entry name" value="Pen_acylase"/>
    <property type="match status" value="1"/>
</dbReference>
<accession>A0ABW2UKB5</accession>
<reference evidence="6" key="1">
    <citation type="journal article" date="2019" name="Int. J. Syst. Evol. Microbiol.">
        <title>The Global Catalogue of Microorganisms (GCM) 10K type strain sequencing project: providing services to taxonomists for standard genome sequencing and annotation.</title>
        <authorList>
            <consortium name="The Broad Institute Genomics Platform"/>
            <consortium name="The Broad Institute Genome Sequencing Center for Infectious Disease"/>
            <person name="Wu L."/>
            <person name="Ma J."/>
        </authorList>
    </citation>
    <scope>NUCLEOTIDE SEQUENCE [LARGE SCALE GENOMIC DNA]</scope>
    <source>
        <strain evidence="6">CGMCC 1.12750</strain>
    </source>
</reference>
<dbReference type="InterPro" id="IPR023343">
    <property type="entry name" value="Penicillin_amidase_dom1"/>
</dbReference>
<dbReference type="RefSeq" id="WP_377404509.1">
    <property type="nucleotide sequence ID" value="NZ_JBHTFQ010000006.1"/>
</dbReference>
<evidence type="ECO:0000313" key="5">
    <source>
        <dbReference type="EMBL" id="MFC7705141.1"/>
    </source>
</evidence>
<dbReference type="Proteomes" id="UP001596516">
    <property type="component" value="Unassembled WGS sequence"/>
</dbReference>
<proteinExistence type="inferred from homology"/>
<keyword evidence="4" id="KW-0812">Transmembrane</keyword>
<dbReference type="Pfam" id="PF01804">
    <property type="entry name" value="Penicil_amidase"/>
    <property type="match status" value="1"/>
</dbReference>
<keyword evidence="6" id="KW-1185">Reference proteome</keyword>
<feature type="transmembrane region" description="Helical" evidence="4">
    <location>
        <begin position="7"/>
        <end position="30"/>
    </location>
</feature>
<evidence type="ECO:0000256" key="1">
    <source>
        <dbReference type="ARBA" id="ARBA00006586"/>
    </source>
</evidence>
<dbReference type="PANTHER" id="PTHR34218">
    <property type="entry name" value="PEPTIDASE S45 PENICILLIN AMIDASE"/>
    <property type="match status" value="1"/>
</dbReference>
<evidence type="ECO:0000313" key="6">
    <source>
        <dbReference type="Proteomes" id="UP001596516"/>
    </source>
</evidence>
<dbReference type="Gene3D" id="3.60.20.10">
    <property type="entry name" value="Glutamine Phosphoribosylpyrophosphate, subunit 1, domain 1"/>
    <property type="match status" value="1"/>
</dbReference>
<gene>
    <name evidence="5" type="ORF">ACFQXB_13130</name>
</gene>
<dbReference type="CDD" id="cd03747">
    <property type="entry name" value="Ntn_PGA_like"/>
    <property type="match status" value="1"/>
</dbReference>
<protein>
    <submittedName>
        <fullName evidence="5">Penicillin acylase family protein</fullName>
    </submittedName>
</protein>
<evidence type="ECO:0000256" key="3">
    <source>
        <dbReference type="ARBA" id="ARBA00023145"/>
    </source>
</evidence>
<dbReference type="Gene3D" id="1.10.1400.10">
    <property type="match status" value="1"/>
</dbReference>